<dbReference type="InterPro" id="IPR002539">
    <property type="entry name" value="MaoC-like_dom"/>
</dbReference>
<dbReference type="Gene3D" id="3.10.129.10">
    <property type="entry name" value="Hotdog Thioesterase"/>
    <property type="match status" value="1"/>
</dbReference>
<dbReference type="SUPFAM" id="SSF54637">
    <property type="entry name" value="Thioesterase/thiol ester dehydrase-isomerase"/>
    <property type="match status" value="1"/>
</dbReference>
<accession>A0A967F0Z6</accession>
<proteinExistence type="predicted"/>
<dbReference type="GO" id="GO:0004312">
    <property type="term" value="F:fatty acid synthase activity"/>
    <property type="evidence" value="ECO:0007669"/>
    <property type="project" value="InterPro"/>
</dbReference>
<dbReference type="InterPro" id="IPR003965">
    <property type="entry name" value="Fatty_acid_synthase"/>
</dbReference>
<evidence type="ECO:0000256" key="1">
    <source>
        <dbReference type="ARBA" id="ARBA00023239"/>
    </source>
</evidence>
<dbReference type="EMBL" id="JAAQPH010000019">
    <property type="protein sequence ID" value="NIA71163.1"/>
    <property type="molecule type" value="Genomic_DNA"/>
</dbReference>
<gene>
    <name evidence="3" type="ORF">HBA54_21420</name>
</gene>
<protein>
    <submittedName>
        <fullName evidence="3">MaoC family dehydratase</fullName>
    </submittedName>
</protein>
<dbReference type="FunFam" id="3.10.129.10:FF:000042">
    <property type="entry name" value="MaoC domain protein dehydratase"/>
    <property type="match status" value="1"/>
</dbReference>
<name>A0A967F0Z6_9PROT</name>
<dbReference type="PANTHER" id="PTHR43437:SF3">
    <property type="entry name" value="HYDROXYACYL-THIOESTER DEHYDRATASE TYPE 2, MITOCHONDRIAL"/>
    <property type="match status" value="1"/>
</dbReference>
<evidence type="ECO:0000313" key="4">
    <source>
        <dbReference type="Proteomes" id="UP000761264"/>
    </source>
</evidence>
<dbReference type="CDD" id="cd03449">
    <property type="entry name" value="R_hydratase"/>
    <property type="match status" value="1"/>
</dbReference>
<dbReference type="PRINTS" id="PR01483">
    <property type="entry name" value="FASYNTHASE"/>
</dbReference>
<dbReference type="InterPro" id="IPR029069">
    <property type="entry name" value="HotDog_dom_sf"/>
</dbReference>
<dbReference type="Proteomes" id="UP000761264">
    <property type="component" value="Unassembled WGS sequence"/>
</dbReference>
<reference evidence="3" key="1">
    <citation type="submission" date="2020-03" db="EMBL/GenBank/DDBJ databases">
        <title>Genome of Pelagibius litoralis DSM 21314T.</title>
        <authorList>
            <person name="Wang G."/>
        </authorList>
    </citation>
    <scope>NUCLEOTIDE SEQUENCE</scope>
    <source>
        <strain evidence="3">DSM 21314</strain>
    </source>
</reference>
<comment type="caution">
    <text evidence="3">The sequence shown here is derived from an EMBL/GenBank/DDBJ whole genome shotgun (WGS) entry which is preliminary data.</text>
</comment>
<dbReference type="Pfam" id="PF01575">
    <property type="entry name" value="MaoC_dehydratas"/>
    <property type="match status" value="1"/>
</dbReference>
<dbReference type="GO" id="GO:0005835">
    <property type="term" value="C:fatty acid synthase complex"/>
    <property type="evidence" value="ECO:0007669"/>
    <property type="project" value="InterPro"/>
</dbReference>
<dbReference type="RefSeq" id="WP_167228503.1">
    <property type="nucleotide sequence ID" value="NZ_JAAQPH010000019.1"/>
</dbReference>
<keyword evidence="4" id="KW-1185">Reference proteome</keyword>
<dbReference type="InterPro" id="IPR050965">
    <property type="entry name" value="UPF0336/Enoyl-CoA_hydratase"/>
</dbReference>
<evidence type="ECO:0000313" key="3">
    <source>
        <dbReference type="EMBL" id="NIA71163.1"/>
    </source>
</evidence>
<dbReference type="PANTHER" id="PTHR43437">
    <property type="entry name" value="HYDROXYACYL-THIOESTER DEHYDRATASE TYPE 2, MITOCHONDRIAL-RELATED"/>
    <property type="match status" value="1"/>
</dbReference>
<dbReference type="GO" id="GO:0019171">
    <property type="term" value="F:(3R)-hydroxyacyl-[acyl-carrier-protein] dehydratase activity"/>
    <property type="evidence" value="ECO:0007669"/>
    <property type="project" value="TreeGrafter"/>
</dbReference>
<evidence type="ECO:0000259" key="2">
    <source>
        <dbReference type="Pfam" id="PF01575"/>
    </source>
</evidence>
<feature type="domain" description="MaoC-like" evidence="2">
    <location>
        <begin position="21"/>
        <end position="118"/>
    </location>
</feature>
<keyword evidence="1" id="KW-0456">Lyase</keyword>
<organism evidence="3 4">
    <name type="scientific">Pelagibius litoralis</name>
    <dbReference type="NCBI Taxonomy" id="374515"/>
    <lineage>
        <taxon>Bacteria</taxon>
        <taxon>Pseudomonadati</taxon>
        <taxon>Pseudomonadota</taxon>
        <taxon>Alphaproteobacteria</taxon>
        <taxon>Rhodospirillales</taxon>
        <taxon>Rhodovibrionaceae</taxon>
        <taxon>Pelagibius</taxon>
    </lineage>
</organism>
<sequence length="153" mass="16581">MREKHGYFIEDLSVGMTAVFAKTVSEADITMFAGISGDTNPVHLDESFAEQTIFSGRIAHGMLSASFISTVFGTRLPGPGCIYMRQDLRFKAPVKVGDTVQARVTVKEIQAEKKRVVFDTVCSVGDKVVLEGEATLMVASHADVPELEPQAAE</sequence>
<dbReference type="GO" id="GO:0006633">
    <property type="term" value="P:fatty acid biosynthetic process"/>
    <property type="evidence" value="ECO:0007669"/>
    <property type="project" value="InterPro"/>
</dbReference>
<dbReference type="AlphaFoldDB" id="A0A967F0Z6"/>